<keyword evidence="2" id="KW-1185">Reference proteome</keyword>
<evidence type="ECO:0000313" key="1">
    <source>
        <dbReference type="EMBL" id="CAG2063915.1"/>
    </source>
</evidence>
<gene>
    <name evidence="1" type="ORF">TPAB3V08_LOCUS10862</name>
</gene>
<accession>A0ABN7PB75</accession>
<evidence type="ECO:0000313" key="2">
    <source>
        <dbReference type="Proteomes" id="UP001153148"/>
    </source>
</evidence>
<reference evidence="1" key="1">
    <citation type="submission" date="2021-03" db="EMBL/GenBank/DDBJ databases">
        <authorList>
            <person name="Tran Van P."/>
        </authorList>
    </citation>
    <scope>NUCLEOTIDE SEQUENCE</scope>
</reference>
<dbReference type="EMBL" id="CAJPIN010030120">
    <property type="protein sequence ID" value="CAG2063915.1"/>
    <property type="molecule type" value="Genomic_DNA"/>
</dbReference>
<protein>
    <submittedName>
        <fullName evidence="1">Uncharacterized protein</fullName>
    </submittedName>
</protein>
<organism evidence="1 2">
    <name type="scientific">Timema podura</name>
    <name type="common">Walking stick</name>
    <dbReference type="NCBI Taxonomy" id="61482"/>
    <lineage>
        <taxon>Eukaryota</taxon>
        <taxon>Metazoa</taxon>
        <taxon>Ecdysozoa</taxon>
        <taxon>Arthropoda</taxon>
        <taxon>Hexapoda</taxon>
        <taxon>Insecta</taxon>
        <taxon>Pterygota</taxon>
        <taxon>Neoptera</taxon>
        <taxon>Polyneoptera</taxon>
        <taxon>Phasmatodea</taxon>
        <taxon>Timematodea</taxon>
        <taxon>Timematoidea</taxon>
        <taxon>Timematidae</taxon>
        <taxon>Timema</taxon>
    </lineage>
</organism>
<name>A0ABN7PB75_TIMPD</name>
<dbReference type="Proteomes" id="UP001153148">
    <property type="component" value="Unassembled WGS sequence"/>
</dbReference>
<comment type="caution">
    <text evidence="1">The sequence shown here is derived from an EMBL/GenBank/DDBJ whole genome shotgun (WGS) entry which is preliminary data.</text>
</comment>
<sequence>MMEEGKEPLSPHQMTDEDLSEVLCYTLSKLLRKVPPTTVCNLRVFFQVGKGIGPHRIQNVLNKAEGFNIIHTIVPVVQLHNSHTFMSICGVRHD</sequence>
<proteinExistence type="predicted"/>